<name>A0A932ENE3_9BACT</name>
<evidence type="ECO:0000256" key="1">
    <source>
        <dbReference type="SAM" id="Phobius"/>
    </source>
</evidence>
<dbReference type="Proteomes" id="UP000779809">
    <property type="component" value="Unassembled WGS sequence"/>
</dbReference>
<keyword evidence="1" id="KW-1133">Transmembrane helix</keyword>
<keyword evidence="1" id="KW-0472">Membrane</keyword>
<dbReference type="AlphaFoldDB" id="A0A932ENE3"/>
<organism evidence="2 3">
    <name type="scientific">Candidatus Korobacter versatilis</name>
    <dbReference type="NCBI Taxonomy" id="658062"/>
    <lineage>
        <taxon>Bacteria</taxon>
        <taxon>Pseudomonadati</taxon>
        <taxon>Acidobacteriota</taxon>
        <taxon>Terriglobia</taxon>
        <taxon>Terriglobales</taxon>
        <taxon>Candidatus Korobacteraceae</taxon>
        <taxon>Candidatus Korobacter</taxon>
    </lineage>
</organism>
<proteinExistence type="predicted"/>
<feature type="transmembrane region" description="Helical" evidence="1">
    <location>
        <begin position="29"/>
        <end position="47"/>
    </location>
</feature>
<reference evidence="2" key="1">
    <citation type="submission" date="2020-07" db="EMBL/GenBank/DDBJ databases">
        <title>Huge and variable diversity of episymbiotic CPR bacteria and DPANN archaea in groundwater ecosystems.</title>
        <authorList>
            <person name="He C.Y."/>
            <person name="Keren R."/>
            <person name="Whittaker M."/>
            <person name="Farag I.F."/>
            <person name="Doudna J."/>
            <person name="Cate J.H.D."/>
            <person name="Banfield J.F."/>
        </authorList>
    </citation>
    <scope>NUCLEOTIDE SEQUENCE</scope>
    <source>
        <strain evidence="2">NC_groundwater_580_Pr5_B-0.1um_64_19</strain>
    </source>
</reference>
<accession>A0A932ENE3</accession>
<dbReference type="EMBL" id="JACPNR010000004">
    <property type="protein sequence ID" value="MBI2677625.1"/>
    <property type="molecule type" value="Genomic_DNA"/>
</dbReference>
<comment type="caution">
    <text evidence="2">The sequence shown here is derived from an EMBL/GenBank/DDBJ whole genome shotgun (WGS) entry which is preliminary data.</text>
</comment>
<keyword evidence="1" id="KW-0812">Transmembrane</keyword>
<evidence type="ECO:0000313" key="3">
    <source>
        <dbReference type="Proteomes" id="UP000779809"/>
    </source>
</evidence>
<protein>
    <submittedName>
        <fullName evidence="2">Uncharacterized protein</fullName>
    </submittedName>
</protein>
<gene>
    <name evidence="2" type="ORF">HYX28_02470</name>
</gene>
<sequence length="48" mass="5086">MRIVFIVVGVALLGVMLYAHALIPGWELLLGIVLGAVLVVAGLRGRVF</sequence>
<evidence type="ECO:0000313" key="2">
    <source>
        <dbReference type="EMBL" id="MBI2677625.1"/>
    </source>
</evidence>